<protein>
    <submittedName>
        <fullName evidence="1">Uncharacterized protein</fullName>
    </submittedName>
</protein>
<reference evidence="1 2" key="1">
    <citation type="submission" date="2020-08" db="EMBL/GenBank/DDBJ databases">
        <title>Sequencing the genomes of 1000 actinobacteria strains.</title>
        <authorList>
            <person name="Klenk H.-P."/>
        </authorList>
    </citation>
    <scope>NUCLEOTIDE SEQUENCE [LARGE SCALE GENOMIC DNA]</scope>
    <source>
        <strain evidence="1 2">DSM 27099</strain>
    </source>
</reference>
<dbReference type="EMBL" id="JACHWQ010000001">
    <property type="protein sequence ID" value="MBB2974949.1"/>
    <property type="molecule type" value="Genomic_DNA"/>
</dbReference>
<dbReference type="RefSeq" id="WP_165142091.1">
    <property type="nucleotide sequence ID" value="NZ_CP049255.1"/>
</dbReference>
<evidence type="ECO:0000313" key="1">
    <source>
        <dbReference type="EMBL" id="MBB2974949.1"/>
    </source>
</evidence>
<comment type="caution">
    <text evidence="1">The sequence shown here is derived from an EMBL/GenBank/DDBJ whole genome shotgun (WGS) entry which is preliminary data.</text>
</comment>
<evidence type="ECO:0000313" key="2">
    <source>
        <dbReference type="Proteomes" id="UP000529310"/>
    </source>
</evidence>
<accession>A0A7W4YLX8</accession>
<organism evidence="1 2">
    <name type="scientific">Microbacterium endophyticum</name>
    <dbReference type="NCBI Taxonomy" id="1526412"/>
    <lineage>
        <taxon>Bacteria</taxon>
        <taxon>Bacillati</taxon>
        <taxon>Actinomycetota</taxon>
        <taxon>Actinomycetes</taxon>
        <taxon>Micrococcales</taxon>
        <taxon>Microbacteriaceae</taxon>
        <taxon>Microbacterium</taxon>
    </lineage>
</organism>
<dbReference type="AlphaFoldDB" id="A0A7W4YLX8"/>
<name>A0A7W4YLX8_9MICO</name>
<gene>
    <name evidence="1" type="ORF">FHX49_000490</name>
</gene>
<keyword evidence="2" id="KW-1185">Reference proteome</keyword>
<proteinExistence type="predicted"/>
<dbReference type="Proteomes" id="UP000529310">
    <property type="component" value="Unassembled WGS sequence"/>
</dbReference>
<sequence>MTDEVPRASWETPILERLAEVGFEFRSLAELRSSGVRYRGAIPILIEALRATTEPRALEQIVRALSVPWAKPAATPELIEVFRRVDDASGLGPRWAVGNALEVTCLLTFCRIQMSMGMR</sequence>